<keyword evidence="14 16" id="KW-0472">Membrane</keyword>
<dbReference type="PANTHER" id="PTHR42829:SF2">
    <property type="entry name" value="NADH-UBIQUINONE OXIDOREDUCTASE CHAIN 5"/>
    <property type="match status" value="1"/>
</dbReference>
<evidence type="ECO:0000256" key="14">
    <source>
        <dbReference type="ARBA" id="ARBA00023136"/>
    </source>
</evidence>
<dbReference type="RefSeq" id="YP_626566.1">
    <property type="nucleotide sequence ID" value="NC_008078.1"/>
</dbReference>
<comment type="function">
    <text evidence="16">Core subunit of the mitochondrial membrane respiratory chain NADH dehydrogenase (Complex I) which catalyzes electron transfer from NADH through the respiratory chain, using ubiquinone as an electron acceptor. Essential for the catalytic activity and assembly of complex I.</text>
</comment>
<evidence type="ECO:0000256" key="13">
    <source>
        <dbReference type="ARBA" id="ARBA00023128"/>
    </source>
</evidence>
<feature type="domain" description="NADH:quinone oxidoreductase/Mrp antiporter transmembrane" evidence="17">
    <location>
        <begin position="133"/>
        <end position="410"/>
    </location>
</feature>
<reference evidence="21" key="2">
    <citation type="journal article" date="2006" name="Proc. Natl. Acad. Sci. U.S.A.">
        <title>Phylogeny, evolution, and biogeography of Asiatic Salamanders (Hynobiidae).</title>
        <authorList>
            <person name="Zhang P."/>
            <person name="Chen Y.Q."/>
            <person name="Zhou H."/>
            <person name="Liu Y.F."/>
            <person name="Wang X.L."/>
            <person name="Papenfuss T.J."/>
            <person name="Wake D.B."/>
            <person name="Qu L.H."/>
        </authorList>
    </citation>
    <scope>NUCLEOTIDE SEQUENCE</scope>
</reference>
<evidence type="ECO:0000256" key="3">
    <source>
        <dbReference type="ARBA" id="ARBA00021096"/>
    </source>
</evidence>
<dbReference type="EMBL" id="DQ333810">
    <property type="protein sequence ID" value="ABC55979.1"/>
    <property type="molecule type" value="Genomic_DNA"/>
</dbReference>
<evidence type="ECO:0000256" key="1">
    <source>
        <dbReference type="ARBA" id="ARBA00004448"/>
    </source>
</evidence>
<dbReference type="EC" id="7.1.1.2" evidence="2 16"/>
<evidence type="ECO:0000259" key="18">
    <source>
        <dbReference type="Pfam" id="PF00662"/>
    </source>
</evidence>
<comment type="similarity">
    <text evidence="16">Belongs to the complex I subunit 5 family.</text>
</comment>
<accession>Q53BA2</accession>
<keyword evidence="7" id="KW-0999">Mitochondrion inner membrane</keyword>
<reference evidence="20" key="1">
    <citation type="submission" date="2004-04" db="EMBL/GenBank/DDBJ databases">
        <title>A Molecular phylogeny of hynoboid salamanders (Caudata: Amphibia) inferred from mtDNA sequences.</title>
        <authorList>
            <person name="Zhang P."/>
            <person name="Zhou H."/>
            <person name="Liu Y.-F."/>
            <person name="Chen Y.-Q."/>
            <person name="Wang X.-L."/>
            <person name="Qu L.-H."/>
        </authorList>
    </citation>
    <scope>NUCLEOTIDE SEQUENCE</scope>
</reference>
<feature type="transmembrane region" description="Helical" evidence="16">
    <location>
        <begin position="171"/>
        <end position="189"/>
    </location>
</feature>
<evidence type="ECO:0000313" key="21">
    <source>
        <dbReference type="EMBL" id="ABC55979.1"/>
    </source>
</evidence>
<dbReference type="PRINTS" id="PR01434">
    <property type="entry name" value="NADHDHGNASE5"/>
</dbReference>
<organism evidence="20">
    <name type="scientific">Liua shihi</name>
    <name type="common">Wushan salamander</name>
    <name type="synonym">Ranodon shihi</name>
    <dbReference type="NCBI Taxonomy" id="156992"/>
    <lineage>
        <taxon>Eukaryota</taxon>
        <taxon>Metazoa</taxon>
        <taxon>Chordata</taxon>
        <taxon>Craniata</taxon>
        <taxon>Vertebrata</taxon>
        <taxon>Euteleostomi</taxon>
        <taxon>Amphibia</taxon>
        <taxon>Batrachia</taxon>
        <taxon>Caudata</taxon>
        <taxon>Cryptobranchoidea</taxon>
        <taxon>Hynobiidae</taxon>
        <taxon>Liua</taxon>
    </lineage>
</organism>
<proteinExistence type="inferred from homology"/>
<feature type="transmembrane region" description="Helical" evidence="16">
    <location>
        <begin position="405"/>
        <end position="426"/>
    </location>
</feature>
<evidence type="ECO:0000256" key="8">
    <source>
        <dbReference type="ARBA" id="ARBA00022967"/>
    </source>
</evidence>
<evidence type="ECO:0000256" key="10">
    <source>
        <dbReference type="ARBA" id="ARBA00022989"/>
    </source>
</evidence>
<geneLocation type="mitochondrion" evidence="20"/>
<evidence type="ECO:0000259" key="19">
    <source>
        <dbReference type="Pfam" id="PF06455"/>
    </source>
</evidence>
<dbReference type="GO" id="GO:0042773">
    <property type="term" value="P:ATP synthesis coupled electron transport"/>
    <property type="evidence" value="ECO:0007669"/>
    <property type="project" value="InterPro"/>
</dbReference>
<feature type="transmembrane region" description="Helical" evidence="16">
    <location>
        <begin position="455"/>
        <end position="471"/>
    </location>
</feature>
<feature type="transmembrane region" description="Helical" evidence="16">
    <location>
        <begin position="299"/>
        <end position="317"/>
    </location>
</feature>
<feature type="transmembrane region" description="Helical" evidence="16">
    <location>
        <begin position="271"/>
        <end position="292"/>
    </location>
</feature>
<protein>
    <recommendedName>
        <fullName evidence="3 16">NADH-ubiquinone oxidoreductase chain 5</fullName>
        <ecNumber evidence="2 16">7.1.1.2</ecNumber>
    </recommendedName>
</protein>
<name>Q53BA2_LIUSH</name>
<feature type="transmembrane region" description="Helical" evidence="16">
    <location>
        <begin position="583"/>
        <end position="602"/>
    </location>
</feature>
<evidence type="ECO:0000256" key="12">
    <source>
        <dbReference type="ARBA" id="ARBA00023075"/>
    </source>
</evidence>
<keyword evidence="13 16" id="KW-0496">Mitochondrion</keyword>
<evidence type="ECO:0000256" key="16">
    <source>
        <dbReference type="RuleBase" id="RU003404"/>
    </source>
</evidence>
<dbReference type="CTD" id="4540"/>
<comment type="catalytic activity">
    <reaction evidence="15 16">
        <text>a ubiquinone + NADH + 5 H(+)(in) = a ubiquinol + NAD(+) + 4 H(+)(out)</text>
        <dbReference type="Rhea" id="RHEA:29091"/>
        <dbReference type="Rhea" id="RHEA-COMP:9565"/>
        <dbReference type="Rhea" id="RHEA-COMP:9566"/>
        <dbReference type="ChEBI" id="CHEBI:15378"/>
        <dbReference type="ChEBI" id="CHEBI:16389"/>
        <dbReference type="ChEBI" id="CHEBI:17976"/>
        <dbReference type="ChEBI" id="CHEBI:57540"/>
        <dbReference type="ChEBI" id="CHEBI:57945"/>
        <dbReference type="EC" id="7.1.1.2"/>
    </reaction>
</comment>
<evidence type="ECO:0000256" key="4">
    <source>
        <dbReference type="ARBA" id="ARBA00022448"/>
    </source>
</evidence>
<evidence type="ECO:0000313" key="20">
    <source>
        <dbReference type="EMBL" id="AAU12884.1"/>
    </source>
</evidence>
<dbReference type="InterPro" id="IPR018393">
    <property type="entry name" value="NADHpl_OxRdtase_5_subgr"/>
</dbReference>
<dbReference type="GO" id="GO:0015990">
    <property type="term" value="P:electron transport coupled proton transport"/>
    <property type="evidence" value="ECO:0007669"/>
    <property type="project" value="TreeGrafter"/>
</dbReference>
<keyword evidence="9" id="KW-0249">Electron transport</keyword>
<dbReference type="GO" id="GO:0008137">
    <property type="term" value="F:NADH dehydrogenase (ubiquinone) activity"/>
    <property type="evidence" value="ECO:0007669"/>
    <property type="project" value="UniProtKB-EC"/>
</dbReference>
<feature type="transmembrane region" description="Helical" evidence="16">
    <location>
        <begin position="363"/>
        <end position="385"/>
    </location>
</feature>
<keyword evidence="4 16" id="KW-0813">Transport</keyword>
<dbReference type="Pfam" id="PF00361">
    <property type="entry name" value="Proton_antipo_M"/>
    <property type="match status" value="1"/>
</dbReference>
<keyword evidence="6 16" id="KW-0812">Transmembrane</keyword>
<dbReference type="Pfam" id="PF00662">
    <property type="entry name" value="Proton_antipo_N"/>
    <property type="match status" value="1"/>
</dbReference>
<evidence type="ECO:0000256" key="15">
    <source>
        <dbReference type="ARBA" id="ARBA00049551"/>
    </source>
</evidence>
<feature type="transmembrane region" description="Helical" evidence="16">
    <location>
        <begin position="483"/>
        <end position="503"/>
    </location>
</feature>
<feature type="domain" description="NADH-Ubiquinone oxidoreductase (complex I) chain 5 N-terminal" evidence="18">
    <location>
        <begin position="67"/>
        <end position="117"/>
    </location>
</feature>
<dbReference type="PANTHER" id="PTHR42829">
    <property type="entry name" value="NADH-UBIQUINONE OXIDOREDUCTASE CHAIN 5"/>
    <property type="match status" value="1"/>
</dbReference>
<feature type="transmembrane region" description="Helical" evidence="16">
    <location>
        <begin position="241"/>
        <end position="259"/>
    </location>
</feature>
<evidence type="ECO:0000256" key="5">
    <source>
        <dbReference type="ARBA" id="ARBA00022660"/>
    </source>
</evidence>
<dbReference type="GO" id="GO:0005743">
    <property type="term" value="C:mitochondrial inner membrane"/>
    <property type="evidence" value="ECO:0007669"/>
    <property type="project" value="UniProtKB-SubCell"/>
</dbReference>
<keyword evidence="12 16" id="KW-0830">Ubiquinone</keyword>
<dbReference type="InterPro" id="IPR001516">
    <property type="entry name" value="Proton_antipo_N"/>
</dbReference>
<dbReference type="InterPro" id="IPR003945">
    <property type="entry name" value="NU5C-like"/>
</dbReference>
<evidence type="ECO:0000256" key="9">
    <source>
        <dbReference type="ARBA" id="ARBA00022982"/>
    </source>
</evidence>
<sequence length="604" mass="67898">MNTMLIFNSSMMLSLFMIMTPLIMPSMKMNSAINIKNSVKFAFLISLIPLMLYMANGFESVVTSFHWMSIFNMEIYSSFKFDQFSILFLPIAMFVTWSILEFATWYMFSDKDIKRFFKYLLIFLIAMMILVTANNLFQLFIGWEGVGIMSFLLIGWWHARADANTAAMQAVVYNRVGDIGLILSMAWLAMHVNSWEIQQIFLLYDNSTLPLLGIILAAMGKSAQFGLHPWLPAAMEGPTPVSALLHSSTMVVAGIFLLIRFQPLFENNKMALSMCLFIGALTTLFTAACALTQNDIKKIVAFSTSSQLGLMMVTIGLNHPQLAFFHICTHAFFKAMLFLCSGSIIHSLNNEQDIRKMGGLQNLLPTTTSCLTIGSLALTGTPFLAGFFSKDAIIETMNNSNLNSLVLVMTLMSTSFTAVYSFRIIYFSSMKFPRHLPLSPINENNYLIINPIKRLAWGSMISGFIIIFSMTPMKTQILTMPLIMKLSALLVSLLGLLMAADITNMTSKTMMKTKMFSFFNLLAFFPMVIHRISPKTSLLRGQNIATNITDMSWYEKLGPGGLMSQQLPAIKTITNFQTGLIKMYMMLFLITSMLMITLLMSYST</sequence>
<dbReference type="NCBIfam" id="TIGR01974">
    <property type="entry name" value="NDH_I_L"/>
    <property type="match status" value="1"/>
</dbReference>
<feature type="transmembrane region" description="Helical" evidence="16">
    <location>
        <begin position="323"/>
        <end position="342"/>
    </location>
</feature>
<dbReference type="GeneID" id="4097598"/>
<dbReference type="GO" id="GO:0003954">
    <property type="term" value="F:NADH dehydrogenase activity"/>
    <property type="evidence" value="ECO:0007669"/>
    <property type="project" value="TreeGrafter"/>
</dbReference>
<keyword evidence="10 16" id="KW-1133">Transmembrane helix</keyword>
<dbReference type="Pfam" id="PF06455">
    <property type="entry name" value="NADH5_C"/>
    <property type="match status" value="1"/>
</dbReference>
<feature type="transmembrane region" description="Helical" evidence="16">
    <location>
        <begin position="139"/>
        <end position="159"/>
    </location>
</feature>
<dbReference type="InterPro" id="IPR010934">
    <property type="entry name" value="NADH_DH_su5_C"/>
</dbReference>
<keyword evidence="5" id="KW-0679">Respiratory chain</keyword>
<evidence type="ECO:0000256" key="7">
    <source>
        <dbReference type="ARBA" id="ARBA00022792"/>
    </source>
</evidence>
<evidence type="ECO:0000256" key="11">
    <source>
        <dbReference type="ARBA" id="ARBA00023027"/>
    </source>
</evidence>
<dbReference type="EMBL" id="AY593192">
    <property type="protein sequence ID" value="AAU12884.1"/>
    <property type="molecule type" value="Genomic_DNA"/>
</dbReference>
<keyword evidence="8" id="KW-1278">Translocase</keyword>
<evidence type="ECO:0000256" key="2">
    <source>
        <dbReference type="ARBA" id="ARBA00012944"/>
    </source>
</evidence>
<evidence type="ECO:0000259" key="17">
    <source>
        <dbReference type="Pfam" id="PF00361"/>
    </source>
</evidence>
<feature type="transmembrane region" description="Helical" evidence="16">
    <location>
        <begin position="116"/>
        <end position="133"/>
    </location>
</feature>
<keyword evidence="11 16" id="KW-0520">NAD</keyword>
<dbReference type="InterPro" id="IPR001750">
    <property type="entry name" value="ND/Mrp_TM"/>
</dbReference>
<feature type="transmembrane region" description="Helical" evidence="16">
    <location>
        <begin position="84"/>
        <end position="104"/>
    </location>
</feature>
<feature type="transmembrane region" description="Helical" evidence="16">
    <location>
        <begin position="515"/>
        <end position="533"/>
    </location>
</feature>
<feature type="transmembrane region" description="Helical" evidence="16">
    <location>
        <begin position="201"/>
        <end position="220"/>
    </location>
</feature>
<evidence type="ECO:0000256" key="6">
    <source>
        <dbReference type="ARBA" id="ARBA00022692"/>
    </source>
</evidence>
<comment type="subcellular location">
    <subcellularLocation>
        <location evidence="1">Mitochondrion inner membrane</location>
        <topology evidence="1">Multi-pass membrane protein</topology>
    </subcellularLocation>
</comment>
<feature type="domain" description="NADH dehydrogenase subunit 5 C-terminal" evidence="19">
    <location>
        <begin position="420"/>
        <end position="598"/>
    </location>
</feature>
<gene>
    <name evidence="20" type="primary">ND5</name>
    <name evidence="21" type="synonym">NADH5</name>
</gene>
<dbReference type="AlphaFoldDB" id="Q53BA2"/>